<name>A7SJR3_NEMVE</name>
<dbReference type="PANTHER" id="PTHR13338">
    <property type="entry name" value="UPF0240 PROTEIN"/>
    <property type="match status" value="1"/>
</dbReference>
<reference evidence="2 3" key="1">
    <citation type="journal article" date="2007" name="Science">
        <title>Sea anemone genome reveals ancestral eumetazoan gene repertoire and genomic organization.</title>
        <authorList>
            <person name="Putnam N.H."/>
            <person name="Srivastava M."/>
            <person name="Hellsten U."/>
            <person name="Dirks B."/>
            <person name="Chapman J."/>
            <person name="Salamov A."/>
            <person name="Terry A."/>
            <person name="Shapiro H."/>
            <person name="Lindquist E."/>
            <person name="Kapitonov V.V."/>
            <person name="Jurka J."/>
            <person name="Genikhovich G."/>
            <person name="Grigoriev I.V."/>
            <person name="Lucas S.M."/>
            <person name="Steele R.E."/>
            <person name="Finnerty J.R."/>
            <person name="Technau U."/>
            <person name="Martindale M.Q."/>
            <person name="Rokhsar D.S."/>
        </authorList>
    </citation>
    <scope>NUCLEOTIDE SEQUENCE [LARGE SCALE GENOMIC DNA]</scope>
    <source>
        <strain evidence="3">CH2 X CH6</strain>
    </source>
</reference>
<dbReference type="FunCoup" id="A7SJR3">
    <property type="interactions" value="166"/>
</dbReference>
<dbReference type="Pfam" id="PF06784">
    <property type="entry name" value="UPF0240"/>
    <property type="match status" value="1"/>
</dbReference>
<evidence type="ECO:0000313" key="2">
    <source>
        <dbReference type="EMBL" id="EDO36045.1"/>
    </source>
</evidence>
<feature type="compositionally biased region" description="Basic and acidic residues" evidence="1">
    <location>
        <begin position="82"/>
        <end position="91"/>
    </location>
</feature>
<sequence length="168" mass="19166">MGSRISRMLRKPLETGRRLDKVLESKPVVAPKHPSTRDTLERLKSETEHKFKERDSKDDQFLHKLKVLRVESSDLKMPQSPDARKPQDRSKPSKSTSGGILGKLTSREMSELFAKNMASPSEWKASTLAQHYKLSDHDVSNLLKYYSGYAVVEKGQLPMPLNEVKFLD</sequence>
<feature type="compositionally biased region" description="Basic and acidic residues" evidence="1">
    <location>
        <begin position="35"/>
        <end position="57"/>
    </location>
</feature>
<evidence type="ECO:0008006" key="4">
    <source>
        <dbReference type="Google" id="ProtNLM"/>
    </source>
</evidence>
<organism evidence="2 3">
    <name type="scientific">Nematostella vectensis</name>
    <name type="common">Starlet sea anemone</name>
    <dbReference type="NCBI Taxonomy" id="45351"/>
    <lineage>
        <taxon>Eukaryota</taxon>
        <taxon>Metazoa</taxon>
        <taxon>Cnidaria</taxon>
        <taxon>Anthozoa</taxon>
        <taxon>Hexacorallia</taxon>
        <taxon>Actiniaria</taxon>
        <taxon>Edwardsiidae</taxon>
        <taxon>Nematostella</taxon>
    </lineage>
</organism>
<dbReference type="KEGG" id="nve:5507455"/>
<dbReference type="OMA" id="EWEISRM"/>
<keyword evidence="3" id="KW-1185">Reference proteome</keyword>
<dbReference type="InParanoid" id="A7SJR3"/>
<evidence type="ECO:0000256" key="1">
    <source>
        <dbReference type="SAM" id="MobiDB-lite"/>
    </source>
</evidence>
<gene>
    <name evidence="2" type="ORF">NEMVEDRAFT_v1g213327</name>
</gene>
<feature type="region of interest" description="Disordered" evidence="1">
    <location>
        <begin position="1"/>
        <end position="57"/>
    </location>
</feature>
<dbReference type="STRING" id="45351.A7SJR3"/>
<dbReference type="GO" id="GO:0032981">
    <property type="term" value="P:mitochondrial respiratory chain complex I assembly"/>
    <property type="evidence" value="ECO:0000318"/>
    <property type="project" value="GO_Central"/>
</dbReference>
<dbReference type="GO" id="GO:0005739">
    <property type="term" value="C:mitochondrion"/>
    <property type="evidence" value="ECO:0000318"/>
    <property type="project" value="GO_Central"/>
</dbReference>
<dbReference type="eggNOG" id="KOG4481">
    <property type="taxonomic scope" value="Eukaryota"/>
</dbReference>
<dbReference type="EMBL" id="DS469680">
    <property type="protein sequence ID" value="EDO36045.1"/>
    <property type="molecule type" value="Genomic_DNA"/>
</dbReference>
<dbReference type="PhylomeDB" id="A7SJR3"/>
<dbReference type="AlphaFoldDB" id="A7SJR3"/>
<dbReference type="OrthoDB" id="2434756at2759"/>
<evidence type="ECO:0000313" key="3">
    <source>
        <dbReference type="Proteomes" id="UP000001593"/>
    </source>
</evidence>
<dbReference type="Proteomes" id="UP000001593">
    <property type="component" value="Unassembled WGS sequence"/>
</dbReference>
<protein>
    <recommendedName>
        <fullName evidence="4">NADH dehydrogenase [ubiquinone] 1 alpha subcomplex assembly factor 4</fullName>
    </recommendedName>
</protein>
<accession>A7SJR3</accession>
<proteinExistence type="predicted"/>
<dbReference type="InterPro" id="IPR009622">
    <property type="entry name" value="NDUFAF4"/>
</dbReference>
<feature type="region of interest" description="Disordered" evidence="1">
    <location>
        <begin position="72"/>
        <end position="104"/>
    </location>
</feature>
<dbReference type="PANTHER" id="PTHR13338:SF4">
    <property type="entry name" value="NADH DEHYDROGENASE [UBIQUINONE] 1 ALPHA SUBCOMPLEX ASSEMBLY FACTOR 4"/>
    <property type="match status" value="1"/>
</dbReference>
<dbReference type="HOGENOM" id="CLU_1588417_0_0_1"/>
<feature type="compositionally biased region" description="Basic and acidic residues" evidence="1">
    <location>
        <begin position="11"/>
        <end position="24"/>
    </location>
</feature>